<protein>
    <submittedName>
        <fullName evidence="2">Uncharacterized protein</fullName>
    </submittedName>
</protein>
<proteinExistence type="predicted"/>
<evidence type="ECO:0000313" key="3">
    <source>
        <dbReference type="Proteomes" id="UP001213000"/>
    </source>
</evidence>
<keyword evidence="3" id="KW-1185">Reference proteome</keyword>
<dbReference type="AlphaFoldDB" id="A0AAD5YP10"/>
<accession>A0AAD5YP10</accession>
<feature type="compositionally biased region" description="Pro residues" evidence="1">
    <location>
        <begin position="1"/>
        <end position="11"/>
    </location>
</feature>
<feature type="compositionally biased region" description="Low complexity" evidence="1">
    <location>
        <begin position="12"/>
        <end position="30"/>
    </location>
</feature>
<dbReference type="Proteomes" id="UP001213000">
    <property type="component" value="Unassembled WGS sequence"/>
</dbReference>
<feature type="compositionally biased region" description="Pro residues" evidence="1">
    <location>
        <begin position="197"/>
        <end position="208"/>
    </location>
</feature>
<sequence length="208" mass="23143">MASPTPVPPASPWQSPSPRSSRSPSLSLRSPSEDPGNSSDQDRDRETPPTTRERDRPIDSPKNDNIITFDHLPNQSFRTAFILDRFSMNCTILYCSNDLLISTTDCIGRSFFDYVARRDEEQVRSWVDCVKGWGVNERGQPSDGGFGFGKFLLITEGRDSMLRPSSGPNTDLTKITSLKILAWHSRTRTSSDFTKPAPAPAPTPPPRT</sequence>
<comment type="caution">
    <text evidence="2">The sequence shown here is derived from an EMBL/GenBank/DDBJ whole genome shotgun (WGS) entry which is preliminary data.</text>
</comment>
<dbReference type="EMBL" id="JANIEX010000541">
    <property type="protein sequence ID" value="KAJ3565764.1"/>
    <property type="molecule type" value="Genomic_DNA"/>
</dbReference>
<organism evidence="2 3">
    <name type="scientific">Leucocoprinus birnbaumii</name>
    <dbReference type="NCBI Taxonomy" id="56174"/>
    <lineage>
        <taxon>Eukaryota</taxon>
        <taxon>Fungi</taxon>
        <taxon>Dikarya</taxon>
        <taxon>Basidiomycota</taxon>
        <taxon>Agaricomycotina</taxon>
        <taxon>Agaricomycetes</taxon>
        <taxon>Agaricomycetidae</taxon>
        <taxon>Agaricales</taxon>
        <taxon>Agaricineae</taxon>
        <taxon>Agaricaceae</taxon>
        <taxon>Leucocoprinus</taxon>
    </lineage>
</organism>
<feature type="compositionally biased region" description="Basic and acidic residues" evidence="1">
    <location>
        <begin position="40"/>
        <end position="62"/>
    </location>
</feature>
<reference evidence="2" key="1">
    <citation type="submission" date="2022-07" db="EMBL/GenBank/DDBJ databases">
        <title>Genome Sequence of Leucocoprinus birnbaumii.</title>
        <authorList>
            <person name="Buettner E."/>
        </authorList>
    </citation>
    <scope>NUCLEOTIDE SEQUENCE</scope>
    <source>
        <strain evidence="2">VT141</strain>
    </source>
</reference>
<evidence type="ECO:0000313" key="2">
    <source>
        <dbReference type="EMBL" id="KAJ3565764.1"/>
    </source>
</evidence>
<gene>
    <name evidence="2" type="ORF">NP233_g7431</name>
</gene>
<feature type="region of interest" description="Disordered" evidence="1">
    <location>
        <begin position="189"/>
        <end position="208"/>
    </location>
</feature>
<evidence type="ECO:0000256" key="1">
    <source>
        <dbReference type="SAM" id="MobiDB-lite"/>
    </source>
</evidence>
<name>A0AAD5YP10_9AGAR</name>
<feature type="region of interest" description="Disordered" evidence="1">
    <location>
        <begin position="1"/>
        <end position="67"/>
    </location>
</feature>